<accession>A0A1F5TD92</accession>
<dbReference type="InterPro" id="IPR011263">
    <property type="entry name" value="DNA-dir_RNA_pol_RpoA/D/Rpb3"/>
</dbReference>
<dbReference type="GO" id="GO:0046983">
    <property type="term" value="F:protein dimerization activity"/>
    <property type="evidence" value="ECO:0007669"/>
    <property type="project" value="InterPro"/>
</dbReference>
<dbReference type="GO" id="GO:0005737">
    <property type="term" value="C:cytoplasm"/>
    <property type="evidence" value="ECO:0007669"/>
    <property type="project" value="UniProtKB-ARBA"/>
</dbReference>
<proteinExistence type="inferred from homology"/>
<evidence type="ECO:0000256" key="6">
    <source>
        <dbReference type="ARBA" id="ARBA00022695"/>
    </source>
</evidence>
<keyword evidence="5" id="KW-0808">Transferase</keyword>
<dbReference type="GO" id="GO:0003677">
    <property type="term" value="F:DNA binding"/>
    <property type="evidence" value="ECO:0007669"/>
    <property type="project" value="InterPro"/>
</dbReference>
<dbReference type="NCBIfam" id="TIGR02027">
    <property type="entry name" value="rpoA"/>
    <property type="match status" value="1"/>
</dbReference>
<dbReference type="Pfam" id="PF01193">
    <property type="entry name" value="RNA_pol_L"/>
    <property type="match status" value="1"/>
</dbReference>
<evidence type="ECO:0000256" key="7">
    <source>
        <dbReference type="ARBA" id="ARBA00023163"/>
    </source>
</evidence>
<dbReference type="InterPro" id="IPR036643">
    <property type="entry name" value="RNApol_insert_sf"/>
</dbReference>
<dbReference type="Pfam" id="PF01000">
    <property type="entry name" value="RNA_pol_A_bac"/>
    <property type="match status" value="1"/>
</dbReference>
<evidence type="ECO:0000256" key="1">
    <source>
        <dbReference type="ARBA" id="ARBA00007123"/>
    </source>
</evidence>
<reference evidence="12 13" key="1">
    <citation type="journal article" date="2016" name="Nat. Commun.">
        <title>Thousands of microbial genomes shed light on interconnected biogeochemical processes in an aquifer system.</title>
        <authorList>
            <person name="Anantharaman K."/>
            <person name="Brown C.T."/>
            <person name="Hug L.A."/>
            <person name="Sharon I."/>
            <person name="Castelle C.J."/>
            <person name="Probst A.J."/>
            <person name="Thomas B.C."/>
            <person name="Singh A."/>
            <person name="Wilkins M.J."/>
            <person name="Karaoz U."/>
            <person name="Brodie E.L."/>
            <person name="Williams K.H."/>
            <person name="Hubbard S.S."/>
            <person name="Banfield J.F."/>
        </authorList>
    </citation>
    <scope>NUCLEOTIDE SEQUENCE [LARGE SCALE GENOMIC DNA]</scope>
</reference>
<keyword evidence="6" id="KW-0548">Nucleotidyltransferase</keyword>
<dbReference type="GO" id="GO:0000428">
    <property type="term" value="C:DNA-directed RNA polymerase complex"/>
    <property type="evidence" value="ECO:0007669"/>
    <property type="project" value="UniProtKB-KW"/>
</dbReference>
<dbReference type="InterPro" id="IPR036603">
    <property type="entry name" value="RBP11-like"/>
</dbReference>
<dbReference type="InterPro" id="IPR011773">
    <property type="entry name" value="DNA-dir_RpoA"/>
</dbReference>
<organism evidence="12 13">
    <name type="scientific">Candidatus Falkowbacteria bacterium RIFOXYC2_FULL_48_21</name>
    <dbReference type="NCBI Taxonomy" id="1798005"/>
    <lineage>
        <taxon>Bacteria</taxon>
        <taxon>Candidatus Falkowiibacteriota</taxon>
    </lineage>
</organism>
<dbReference type="SMART" id="SM00662">
    <property type="entry name" value="RPOLD"/>
    <property type="match status" value="1"/>
</dbReference>
<dbReference type="CDD" id="cd06928">
    <property type="entry name" value="RNAP_alpha_NTD"/>
    <property type="match status" value="1"/>
</dbReference>
<comment type="caution">
    <text evidence="12">The sequence shown here is derived from an EMBL/GenBank/DDBJ whole genome shotgun (WGS) entry which is preliminary data.</text>
</comment>
<evidence type="ECO:0000256" key="5">
    <source>
        <dbReference type="ARBA" id="ARBA00022679"/>
    </source>
</evidence>
<feature type="domain" description="DNA-directed RNA polymerase RpoA/D/Rpb3-type" evidence="11">
    <location>
        <begin position="20"/>
        <end position="228"/>
    </location>
</feature>
<evidence type="ECO:0000313" key="13">
    <source>
        <dbReference type="Proteomes" id="UP000178656"/>
    </source>
</evidence>
<dbReference type="Proteomes" id="UP000178656">
    <property type="component" value="Unassembled WGS sequence"/>
</dbReference>
<dbReference type="InterPro" id="IPR011262">
    <property type="entry name" value="DNA-dir_RNA_pol_insert"/>
</dbReference>
<comment type="catalytic activity">
    <reaction evidence="10">
        <text>RNA(n) + a ribonucleoside 5'-triphosphate = RNA(n+1) + diphosphate</text>
        <dbReference type="Rhea" id="RHEA:21248"/>
        <dbReference type="Rhea" id="RHEA-COMP:14527"/>
        <dbReference type="Rhea" id="RHEA-COMP:17342"/>
        <dbReference type="ChEBI" id="CHEBI:33019"/>
        <dbReference type="ChEBI" id="CHEBI:61557"/>
        <dbReference type="ChEBI" id="CHEBI:140395"/>
        <dbReference type="EC" id="2.7.7.6"/>
    </reaction>
</comment>
<dbReference type="SUPFAM" id="SSF56553">
    <property type="entry name" value="Insert subdomain of RNA polymerase alpha subunit"/>
    <property type="match status" value="1"/>
</dbReference>
<dbReference type="FunFam" id="2.170.120.12:FF:000001">
    <property type="entry name" value="DNA-directed RNA polymerase subunit alpha"/>
    <property type="match status" value="1"/>
</dbReference>
<evidence type="ECO:0000256" key="3">
    <source>
        <dbReference type="ARBA" id="ARBA00015972"/>
    </source>
</evidence>
<dbReference type="GO" id="GO:0006351">
    <property type="term" value="P:DNA-templated transcription"/>
    <property type="evidence" value="ECO:0007669"/>
    <property type="project" value="InterPro"/>
</dbReference>
<evidence type="ECO:0000256" key="10">
    <source>
        <dbReference type="ARBA" id="ARBA00048552"/>
    </source>
</evidence>
<dbReference type="GO" id="GO:0003899">
    <property type="term" value="F:DNA-directed RNA polymerase activity"/>
    <property type="evidence" value="ECO:0007669"/>
    <property type="project" value="UniProtKB-EC"/>
</dbReference>
<evidence type="ECO:0000256" key="8">
    <source>
        <dbReference type="ARBA" id="ARBA00032524"/>
    </source>
</evidence>
<sequence length="236" mass="26161">MEKVLLPSKVSFEQSEDPSKAVLTVEPCYFGYGTTLGNALRRVLLSSLTGAAVTAVKIAGVDQEFSAIENVQDDVLKICLKLKELRMKVFSDQPVKLHLKVKGKKMVTAADFEKNSDVEIVNPELEITEITDKKGELDLEVTVQQGRGYWPTEERVKEEVEIGTIMIDAIFTPIQKVGYKVVPTRVGDITNFDKLVMDIETDGTITPQAAVEEAARVLIEHFSLLTNKDNDSKSES</sequence>
<gene>
    <name evidence="12" type="ORF">A2482_02980</name>
</gene>
<keyword evidence="7" id="KW-0804">Transcription</keyword>
<evidence type="ECO:0000256" key="4">
    <source>
        <dbReference type="ARBA" id="ARBA00022478"/>
    </source>
</evidence>
<dbReference type="Gene3D" id="3.30.1360.10">
    <property type="entry name" value="RNA polymerase, RBP11-like subunit"/>
    <property type="match status" value="1"/>
</dbReference>
<evidence type="ECO:0000313" key="12">
    <source>
        <dbReference type="EMBL" id="OGF36938.1"/>
    </source>
</evidence>
<evidence type="ECO:0000259" key="11">
    <source>
        <dbReference type="SMART" id="SM00662"/>
    </source>
</evidence>
<evidence type="ECO:0000256" key="2">
    <source>
        <dbReference type="ARBA" id="ARBA00012418"/>
    </source>
</evidence>
<dbReference type="EC" id="2.7.7.6" evidence="2"/>
<evidence type="ECO:0000256" key="9">
    <source>
        <dbReference type="ARBA" id="ARBA00033070"/>
    </source>
</evidence>
<dbReference type="EMBL" id="MFGM01000027">
    <property type="protein sequence ID" value="OGF36938.1"/>
    <property type="molecule type" value="Genomic_DNA"/>
</dbReference>
<dbReference type="Gene3D" id="2.170.120.12">
    <property type="entry name" value="DNA-directed RNA polymerase, insert domain"/>
    <property type="match status" value="1"/>
</dbReference>
<protein>
    <recommendedName>
        <fullName evidence="3">DNA-directed RNA polymerase subunit alpha</fullName>
        <ecNumber evidence="2">2.7.7.6</ecNumber>
    </recommendedName>
    <alternativeName>
        <fullName evidence="9">RNA polymerase subunit alpha</fullName>
    </alternativeName>
    <alternativeName>
        <fullName evidence="8">Transcriptase subunit alpha</fullName>
    </alternativeName>
</protein>
<name>A0A1F5TD92_9BACT</name>
<comment type="similarity">
    <text evidence="1">Belongs to the RNA polymerase alpha chain family.</text>
</comment>
<dbReference type="SUPFAM" id="SSF55257">
    <property type="entry name" value="RBP11-like subunits of RNA polymerase"/>
    <property type="match status" value="1"/>
</dbReference>
<dbReference type="AlphaFoldDB" id="A0A1F5TD92"/>
<keyword evidence="4 12" id="KW-0240">DNA-directed RNA polymerase</keyword>